<reference evidence="1" key="1">
    <citation type="submission" date="2018-10" db="EMBL/GenBank/DDBJ databases">
        <title>Hidden diversity of soil giant viruses.</title>
        <authorList>
            <person name="Schulz F."/>
            <person name="Alteio L."/>
            <person name="Goudeau D."/>
            <person name="Ryan E.M."/>
            <person name="Malmstrom R.R."/>
            <person name="Blanchard J."/>
            <person name="Woyke T."/>
        </authorList>
    </citation>
    <scope>NUCLEOTIDE SEQUENCE</scope>
    <source>
        <strain evidence="1">FNV1</strain>
    </source>
</reference>
<name>A0A3G5A2E6_9VIRU</name>
<sequence length="176" mass="20782">MEFTSLIRVYGGLIAYHTNVLPREVGMLIAHLTGANAVQETYVQFADALVPLRETKNSFKFNEKELELFTHDYALNFMLDRVCADNNMRLQQWAYMLTDPNRMYHCVHQHHVDLEQLGRYHKPITDKLFSDRRERLATVIKIPSGFEEFWNSAVSLQQYTATVNKIYKEFDWTRLM</sequence>
<evidence type="ECO:0000313" key="1">
    <source>
        <dbReference type="EMBL" id="AYV79659.1"/>
    </source>
</evidence>
<dbReference type="EMBL" id="MK072165">
    <property type="protein sequence ID" value="AYV79659.1"/>
    <property type="molecule type" value="Genomic_DNA"/>
</dbReference>
<protein>
    <submittedName>
        <fullName evidence="1">Uncharacterized protein</fullName>
    </submittedName>
</protein>
<accession>A0A3G5A2E6</accession>
<organism evidence="1">
    <name type="scientific">Faunusvirus sp</name>
    <dbReference type="NCBI Taxonomy" id="2487766"/>
    <lineage>
        <taxon>Viruses</taxon>
        <taxon>Varidnaviria</taxon>
        <taxon>Bamfordvirae</taxon>
        <taxon>Nucleocytoviricota</taxon>
        <taxon>Megaviricetes</taxon>
        <taxon>Imitervirales</taxon>
        <taxon>Mimiviridae</taxon>
    </lineage>
</organism>
<gene>
    <name evidence="1" type="ORF">Faunusvirus34_4</name>
</gene>
<proteinExistence type="predicted"/>